<feature type="transmembrane region" description="Helical" evidence="2">
    <location>
        <begin position="2297"/>
        <end position="2317"/>
    </location>
</feature>
<evidence type="ECO:0000313" key="4">
    <source>
        <dbReference type="EMBL" id="EAS04487.2"/>
    </source>
</evidence>
<dbReference type="OrthoDB" id="296301at2759"/>
<dbReference type="GeneID" id="7823132"/>
<proteinExistence type="predicted"/>
<feature type="chain" id="PRO_5003712612" evidence="3">
    <location>
        <begin position="27"/>
        <end position="2727"/>
    </location>
</feature>
<evidence type="ECO:0000256" key="1">
    <source>
        <dbReference type="SAM" id="MobiDB-lite"/>
    </source>
</evidence>
<keyword evidence="2 4" id="KW-0812">Transmembrane</keyword>
<feature type="transmembrane region" description="Helical" evidence="2">
    <location>
        <begin position="2173"/>
        <end position="2191"/>
    </location>
</feature>
<protein>
    <submittedName>
        <fullName evidence="4">Transmembrane protein, putative</fullName>
    </submittedName>
</protein>
<accession>I7MMA9</accession>
<keyword evidence="5" id="KW-1185">Reference proteome</keyword>
<name>I7MMA9_TETTS</name>
<dbReference type="KEGG" id="tet:TTHERM_00616620"/>
<evidence type="ECO:0000313" key="5">
    <source>
        <dbReference type="Proteomes" id="UP000009168"/>
    </source>
</evidence>
<dbReference type="InParanoid" id="I7MMA9"/>
<dbReference type="Proteomes" id="UP000009168">
    <property type="component" value="Unassembled WGS sequence"/>
</dbReference>
<feature type="transmembrane region" description="Helical" evidence="2">
    <location>
        <begin position="2329"/>
        <end position="2351"/>
    </location>
</feature>
<organism evidence="4 5">
    <name type="scientific">Tetrahymena thermophila (strain SB210)</name>
    <dbReference type="NCBI Taxonomy" id="312017"/>
    <lineage>
        <taxon>Eukaryota</taxon>
        <taxon>Sar</taxon>
        <taxon>Alveolata</taxon>
        <taxon>Ciliophora</taxon>
        <taxon>Intramacronucleata</taxon>
        <taxon>Oligohymenophorea</taxon>
        <taxon>Hymenostomatida</taxon>
        <taxon>Tetrahymenina</taxon>
        <taxon>Tetrahymenidae</taxon>
        <taxon>Tetrahymena</taxon>
    </lineage>
</organism>
<dbReference type="RefSeq" id="XP_001024732.2">
    <property type="nucleotide sequence ID" value="XM_001024732.2"/>
</dbReference>
<dbReference type="InterPro" id="IPR011050">
    <property type="entry name" value="Pectin_lyase_fold/virulence"/>
</dbReference>
<gene>
    <name evidence="4" type="ORF">TTHERM_00616620</name>
</gene>
<sequence length="2727" mass="305616">MSNSFNKRVLILEMLLILALIRKLYGVSVSFSDIQTLDLTCTVQGSNCVACTSEGSCTHCQLGYFLYSASVSFDPQNGGLQSSKNYCVQCPYYQMPLQNFIQCGDCLDNPNTWQNSRTCSYSYGMKDNSKTYYNIYSKLPSPVKKLFFIKNVQNSYQIQECVGCQQFCGNQTSLNGCNKSTIPSQEILQTAFTCQQGYYFQQNQCKICSANLSCSKCQNSSKCTQCASGYALNKLSSCDSCQQAIPNCSSCFYGDSSGNDYSDNPSQYTVNPNVVLSLRCKVCTVYQQQTLGGQTITIPDITQMAIPSLDMTQCLQCSVLISNCIKCDYAKNQSQYIHSEQPQVITSSQQGNYSLRCRRCIDGYYVNPSFTCSPFDPIAHANCMVPVQGDYTSSNQSIKYPTLNVQIQGNQVLFIDQSILQQPYPASYVKYCAICVPGFKGSTQKPYVCSVPVPPTDNCQNYSNLNCIACKQGSYLNAQKQCVTINPQSPPTQKFSNINNCGSFYYDGSQYNCLTCQPGSTGQYPDYQQRSCQNCDQNCFLCTEFNTRFFFDDVKMLLFPQISEDQQQFYKQTFKLQPTLWCKTCGGSGKINPLTGKCNSCSQTSCQISPTTCLFDQFGAFCLNSALTAQTNYRGNTRSTSQSADRTGTVYCSDYQNSCLSISDTDKIAKNPFLSQNSNYIGTVLWTMANQCQNVNNVVFNSQLQKCLICNSAGVACRKKVVIQTFFDTVATTSTMSDTVLWSQYSSNLGSLPNNIVFNSQVYLLSQINTEGNSKVINLGSVLSSMFDGVSLNYLKYADEGVDEIQFQFIIVSTISTNPNLLNAVSLGFQLAITQNAFQMIPSLNKVTLTLTTMKQGVYSSIGVYTLPLYLSSIIQIDSFSNVSINNINLSPTSDLNQFQSINIFGISLTNTLLPITVQFNNCQITTQQTIQQQQTNFISSGISSYFLLTTPNLQELDLNNFTLNQFYYPTGINWYFPGNQNNAINFNFQNSNFFDLSFSYVNIFAANNTNTQFNFNQVYLKQLSLTSSNFVSESSNLTSSNIMLNLQQITFENINLIDSFLINVLNAIRFQAQIWTIKTPFYMTSSQEITAAFQTNLINLNNFQVVTVTDNTQNPPQPFKLVLNKASLFKTPPYSLNVLYNQQINHIYSNIVVDGVYCNLSQKTDQIQVSDCIFSLSAPYNNYDYLLNVQFQDITIQNIKSSNNFNTESHSYLVSIKQVNSVSISNLKLFSNFNFDGITIYNPSNLVINNFVCGEVSSNNFSTALSWIDNFSLNNIISTQIVQGFCMNLSYCQESIVLKKLYLQNYIGLDQSPFYINCPSEIKLNSQTYSPVNIQDFTITNSIILLTDPNIQVAPIQFISNFQFQIQISNIQINGSYLIPLNSIITMTFSSASGIYLDSVSSTILVDYSTFQSTISYKTQNSVYIQSQSVTIQNSLFQNSNVADSNQFSQSSGGALYLSASSIKIINCNFKTIYANQGGAIFLNGLQQTNAIIQNSVFSHVYTPYLSQSDGQGGAIYADARSSQFNLLIDTCTFAGVFARTMGGIVYMESGSRITSLTIQSSTLSNIYAPQGSLLFWSTTNSASSIVLNNNQFIWDDQGLIDQQIAGIYTNYQSVKDSLLEQAWQQHSFIFMKKGTLTMNQNIFFGIKYQSLMILSQINQFSDNSSQINGFLMVSYPLIYFDTPQISVQFTSTTITGIQVCPQQLCNPNKSHFISLFKNTANALILTENSVAAITYTNLVFTNNILLTNTGLLSFILPTGTLKIIGGIFTNNYSTFGVIYIEKQSYVSSNTRVLSAISNPTVQIIGASFSFNKGVNGTAINSLNSDLKIQSCTFSNNLAQNFGGAIYFYGDTNDQSSQLMFYGATFTNNIARIGGAYQMQGVPAYFDPSSNIVSTNNQALIYGTNNADYPRSIQLIYNGCILKYKDSTQTPVITIKNYGSGQNPGSFVIQLLGSDGKIFYAENTYCTVSLNYNGQSIPNTAQLIGSTRVQFSNIVKGFNITGINFIIQPPNSLNVKISCDAIKNPSQNANSNSYDTTYFFPLIISMRDCAVGEVYQSSSGQCYACPAGKYSLVQGADSCLACPKIGVDKCEGYNNMVISAGYWRKNTSSDIIIQCNNLESNCLGGSTSKMCYEGHIGALCEECDIDGKVWGERYSHSSDFTCGKCSQISDNVIKIVAISLWTIISIYLSASSSIQLVQHNTMRNIFILLGTISAGKSTEKSNLTSVLIKILTSYFQIISVLFTFKLNTPATLSNITNTVGNPSKQMGMSINCFLVDFSGNIPITYFSLLWMLVNPLLYLGLALVFFLFYSFYLIIIKKLQEVKKNLSYIWCTFIFLFITFQPSIVSAYIATSSCRTIGDTEYVKANVSLEYYTPEHINYLIKLILPILLIWVFVIPMLFFTKLYVNRDQIYYKSSLKYAFGYLYQEYQPKAYLWEFVKMFEKVMIIIFVNIYESDVKVKGVLSFMCIIIYLILSYTFKPYHDIQLNRLDQLANEICALSIIIGVFINNNNFGYLVYLGYFFLGFFNIYFLLIILRNLFKGFASIIDKLFYNNFDKIVKKLSCFPKIQHFLQGKIKKYVSTQRVQQLWRVINKRYKLWVQARKKNSQAKFLDIQNTPDNKKIAKQISDEQSYNSIFSVERFKQKYDSPTPLLTSITNLKGNIKVQPLQIMISQNKQGKMSKQNSFLDIQDDFNLENELDKNQSIKSDQKNQQNNLIIENVPNQQQIE</sequence>
<dbReference type="SUPFAM" id="SSF51126">
    <property type="entry name" value="Pectin lyase-like"/>
    <property type="match status" value="1"/>
</dbReference>
<keyword evidence="2" id="KW-0472">Membrane</keyword>
<feature type="region of interest" description="Disordered" evidence="1">
    <location>
        <begin position="2704"/>
        <end position="2727"/>
    </location>
</feature>
<keyword evidence="3" id="KW-0732">Signal</keyword>
<dbReference type="PANTHER" id="PTHR11319:SF35">
    <property type="entry name" value="OUTER MEMBRANE PROTEIN PMPC-RELATED"/>
    <property type="match status" value="1"/>
</dbReference>
<feature type="transmembrane region" description="Helical" evidence="2">
    <location>
        <begin position="2489"/>
        <end position="2508"/>
    </location>
</feature>
<feature type="compositionally biased region" description="Polar residues" evidence="1">
    <location>
        <begin position="2709"/>
        <end position="2727"/>
    </location>
</feature>
<feature type="transmembrane region" description="Helical" evidence="2">
    <location>
        <begin position="2459"/>
        <end position="2477"/>
    </location>
</feature>
<reference evidence="5" key="1">
    <citation type="journal article" date="2006" name="PLoS Biol.">
        <title>Macronuclear genome sequence of the ciliate Tetrahymena thermophila, a model eukaryote.</title>
        <authorList>
            <person name="Eisen J.A."/>
            <person name="Coyne R.S."/>
            <person name="Wu M."/>
            <person name="Wu D."/>
            <person name="Thiagarajan M."/>
            <person name="Wortman J.R."/>
            <person name="Badger J.H."/>
            <person name="Ren Q."/>
            <person name="Amedeo P."/>
            <person name="Jones K.M."/>
            <person name="Tallon L.J."/>
            <person name="Delcher A.L."/>
            <person name="Salzberg S.L."/>
            <person name="Silva J.C."/>
            <person name="Haas B.J."/>
            <person name="Majoros W.H."/>
            <person name="Farzad M."/>
            <person name="Carlton J.M."/>
            <person name="Smith R.K. Jr."/>
            <person name="Garg J."/>
            <person name="Pearlman R.E."/>
            <person name="Karrer K.M."/>
            <person name="Sun L."/>
            <person name="Manning G."/>
            <person name="Elde N.C."/>
            <person name="Turkewitz A.P."/>
            <person name="Asai D.J."/>
            <person name="Wilkes D.E."/>
            <person name="Wang Y."/>
            <person name="Cai H."/>
            <person name="Collins K."/>
            <person name="Stewart B.A."/>
            <person name="Lee S.R."/>
            <person name="Wilamowska K."/>
            <person name="Weinberg Z."/>
            <person name="Ruzzo W.L."/>
            <person name="Wloga D."/>
            <person name="Gaertig J."/>
            <person name="Frankel J."/>
            <person name="Tsao C.-C."/>
            <person name="Gorovsky M.A."/>
            <person name="Keeling P.J."/>
            <person name="Waller R.F."/>
            <person name="Patron N.J."/>
            <person name="Cherry J.M."/>
            <person name="Stover N.A."/>
            <person name="Krieger C.J."/>
            <person name="del Toro C."/>
            <person name="Ryder H.F."/>
            <person name="Williamson S.C."/>
            <person name="Barbeau R.A."/>
            <person name="Hamilton E.P."/>
            <person name="Orias E."/>
        </authorList>
    </citation>
    <scope>NUCLEOTIDE SEQUENCE [LARGE SCALE GENOMIC DNA]</scope>
    <source>
        <strain evidence="5">SB210</strain>
    </source>
</reference>
<feature type="transmembrane region" description="Helical" evidence="2">
    <location>
        <begin position="2514"/>
        <end position="2535"/>
    </location>
</feature>
<feature type="transmembrane region" description="Helical" evidence="2">
    <location>
        <begin position="2380"/>
        <end position="2406"/>
    </location>
</feature>
<evidence type="ECO:0000256" key="3">
    <source>
        <dbReference type="SAM" id="SignalP"/>
    </source>
</evidence>
<dbReference type="eggNOG" id="KOG3525">
    <property type="taxonomic scope" value="Eukaryota"/>
</dbReference>
<keyword evidence="2" id="KW-1133">Transmembrane helix</keyword>
<evidence type="ECO:0000256" key="2">
    <source>
        <dbReference type="SAM" id="Phobius"/>
    </source>
</evidence>
<dbReference type="PANTHER" id="PTHR11319">
    <property type="entry name" value="G PROTEIN-COUPLED RECEPTOR-RELATED"/>
    <property type="match status" value="1"/>
</dbReference>
<feature type="signal peptide" evidence="3">
    <location>
        <begin position="1"/>
        <end position="26"/>
    </location>
</feature>
<dbReference type="EMBL" id="GG662448">
    <property type="protein sequence ID" value="EAS04487.2"/>
    <property type="molecule type" value="Genomic_DNA"/>
</dbReference>